<protein>
    <recommendedName>
        <fullName evidence="3">Tetratricopeptide repeat protein</fullName>
    </recommendedName>
</protein>
<proteinExistence type="predicted"/>
<comment type="caution">
    <text evidence="1">The sequence shown here is derived from an EMBL/GenBank/DDBJ whole genome shotgun (WGS) entry which is preliminary data.</text>
</comment>
<gene>
    <name evidence="1" type="ORF">DW907_12895</name>
</gene>
<dbReference type="EMBL" id="QSGD01000127">
    <property type="protein sequence ID" value="RHA97194.1"/>
    <property type="molecule type" value="Genomic_DNA"/>
</dbReference>
<evidence type="ECO:0000313" key="2">
    <source>
        <dbReference type="Proteomes" id="UP000285288"/>
    </source>
</evidence>
<reference evidence="1 2" key="1">
    <citation type="submission" date="2018-08" db="EMBL/GenBank/DDBJ databases">
        <title>A genome reference for cultivated species of the human gut microbiota.</title>
        <authorList>
            <person name="Zou Y."/>
            <person name="Xue W."/>
            <person name="Luo G."/>
        </authorList>
    </citation>
    <scope>NUCLEOTIDE SEQUENCE [LARGE SCALE GENOMIC DNA]</scope>
    <source>
        <strain evidence="1 2">AM42-13AC</strain>
    </source>
</reference>
<accession>A0A413U987</accession>
<evidence type="ECO:0000313" key="1">
    <source>
        <dbReference type="EMBL" id="RHA97194.1"/>
    </source>
</evidence>
<name>A0A413U987_9FIRM</name>
<evidence type="ECO:0008006" key="3">
    <source>
        <dbReference type="Google" id="ProtNLM"/>
    </source>
</evidence>
<organism evidence="1 2">
    <name type="scientific">Holdemanella biformis</name>
    <dbReference type="NCBI Taxonomy" id="1735"/>
    <lineage>
        <taxon>Bacteria</taxon>
        <taxon>Bacillati</taxon>
        <taxon>Bacillota</taxon>
        <taxon>Erysipelotrichia</taxon>
        <taxon>Erysipelotrichales</taxon>
        <taxon>Erysipelotrichaceae</taxon>
        <taxon>Holdemanella</taxon>
    </lineage>
</organism>
<dbReference type="Proteomes" id="UP000285288">
    <property type="component" value="Unassembled WGS sequence"/>
</dbReference>
<dbReference type="AlphaFoldDB" id="A0A413U987"/>
<sequence>MMDNKPMKAIANFETCYQIALKNGQYDRAIFVLKQLNELYLDHGLQNKLKKVKELQENFYKMSYANQIIEDIGLKLN</sequence>